<accession>A0A6P1CXS0</accession>
<name>A0A6P1CXS0_9NOCA</name>
<feature type="non-terminal residue" evidence="2">
    <location>
        <position position="93"/>
    </location>
</feature>
<dbReference type="RefSeq" id="WP_163848832.1">
    <property type="nucleotide sequence ID" value="NZ_JAAGVB010000556.1"/>
</dbReference>
<dbReference type="EMBL" id="JAAGVB010000556">
    <property type="protein sequence ID" value="NEW37240.1"/>
    <property type="molecule type" value="Genomic_DNA"/>
</dbReference>
<dbReference type="InterPro" id="IPR036597">
    <property type="entry name" value="Fido-like_dom_sf"/>
</dbReference>
<proteinExistence type="predicted"/>
<feature type="domain" description="Fido" evidence="1">
    <location>
        <begin position="1"/>
        <end position="87"/>
    </location>
</feature>
<organism evidence="2 3">
    <name type="scientific">Nocardia cyriacigeorgica</name>
    <dbReference type="NCBI Taxonomy" id="135487"/>
    <lineage>
        <taxon>Bacteria</taxon>
        <taxon>Bacillati</taxon>
        <taxon>Actinomycetota</taxon>
        <taxon>Actinomycetes</taxon>
        <taxon>Mycobacteriales</taxon>
        <taxon>Nocardiaceae</taxon>
        <taxon>Nocardia</taxon>
    </lineage>
</organism>
<evidence type="ECO:0000313" key="2">
    <source>
        <dbReference type="EMBL" id="NEW37240.1"/>
    </source>
</evidence>
<dbReference type="PROSITE" id="PS51459">
    <property type="entry name" value="FIDO"/>
    <property type="match status" value="1"/>
</dbReference>
<evidence type="ECO:0000313" key="3">
    <source>
        <dbReference type="Proteomes" id="UP000471166"/>
    </source>
</evidence>
<dbReference type="AlphaFoldDB" id="A0A6P1CXS0"/>
<dbReference type="SUPFAM" id="SSF140931">
    <property type="entry name" value="Fic-like"/>
    <property type="match status" value="1"/>
</dbReference>
<reference evidence="2 3" key="1">
    <citation type="submission" date="2020-01" db="EMBL/GenBank/DDBJ databases">
        <title>Genetics and antimicrobial susceptibilities of Nocardia species isolated from the soil; a comparison with species isolated from humans.</title>
        <authorList>
            <person name="Carrasco G."/>
            <person name="Monzon S."/>
            <person name="Sansegundo M."/>
            <person name="Garcia E."/>
            <person name="Garrido N."/>
            <person name="Medina M.J."/>
            <person name="Villalon P."/>
            <person name="Ramirez-Arocha A.C."/>
            <person name="Jimenez P."/>
            <person name="Cuesta I."/>
            <person name="Valdezate S."/>
        </authorList>
    </citation>
    <scope>NUCLEOTIDE SEQUENCE [LARGE SCALE GENOMIC DNA]</scope>
    <source>
        <strain evidence="2 3">CNM20110626</strain>
    </source>
</reference>
<dbReference type="Proteomes" id="UP000471166">
    <property type="component" value="Unassembled WGS sequence"/>
</dbReference>
<protein>
    <submittedName>
        <fullName evidence="2">Fic family protein</fullName>
    </submittedName>
</protein>
<dbReference type="InterPro" id="IPR003812">
    <property type="entry name" value="Fido"/>
</dbReference>
<feature type="non-terminal residue" evidence="2">
    <location>
        <position position="1"/>
    </location>
</feature>
<evidence type="ECO:0000259" key="1">
    <source>
        <dbReference type="PROSITE" id="PS51459"/>
    </source>
</evidence>
<comment type="caution">
    <text evidence="2">The sequence shown here is derived from an EMBL/GenBank/DDBJ whole genome shotgun (WGS) entry which is preliminary data.</text>
</comment>
<sequence length="93" mass="10577">YNNARDDPEQDRVELAATLQWKLCSIHPFKADGNGGTSRELLAWSLLNSGLSPSAMEEFDDDFFTPLSVWVEKVRDGIARYEEWSARLDTLGR</sequence>
<dbReference type="Gene3D" id="1.10.3290.10">
    <property type="entry name" value="Fido-like domain"/>
    <property type="match status" value="1"/>
</dbReference>
<gene>
    <name evidence="2" type="ORF">GV791_32505</name>
</gene>